<evidence type="ECO:0000256" key="9">
    <source>
        <dbReference type="ARBA" id="ARBA00023125"/>
    </source>
</evidence>
<evidence type="ECO:0000256" key="1">
    <source>
        <dbReference type="ARBA" id="ARBA00004147"/>
    </source>
</evidence>
<evidence type="ECO:0000256" key="7">
    <source>
        <dbReference type="ARBA" id="ARBA00022705"/>
    </source>
</evidence>
<proteinExistence type="inferred from homology"/>
<dbReference type="InterPro" id="IPR033668">
    <property type="entry name" value="Reg_prot_E2"/>
</dbReference>
<name>A0A385PHP0_9PAPI</name>
<comment type="subcellular location">
    <subcellularLocation>
        <location evidence="1 12">Host nucleus</location>
    </subcellularLocation>
</comment>
<feature type="domain" description="Papillomavirus E2 N-terminal" evidence="14">
    <location>
        <begin position="5"/>
        <end position="200"/>
    </location>
</feature>
<evidence type="ECO:0000256" key="4">
    <source>
        <dbReference type="ARBA" id="ARBA00022518"/>
    </source>
</evidence>
<feature type="domain" description="Papillomavirus E2 C-terminal" evidence="15">
    <location>
        <begin position="314"/>
        <end position="391"/>
    </location>
</feature>
<evidence type="ECO:0000256" key="10">
    <source>
        <dbReference type="ARBA" id="ARBA00023159"/>
    </source>
</evidence>
<comment type="PTM">
    <text evidence="12">Phosphorylated.</text>
</comment>
<dbReference type="InterPro" id="IPR035975">
    <property type="entry name" value="E2/EBNA1_C_sf"/>
</dbReference>
<comment type="subunit">
    <text evidence="12">Binds DNA as homodimer. Interacts with protein E1; this interaction greatly increases E1 DNA-binding activity. Interacts with protein L1; this interaction enhances E2-dependent replication and transcription activation. Interacts with protein L2; this interaction inhibits E2 transcriptional activity but not DNA replication function E2. Interacts with protein E7; this interaction inhibits E7 oncogenic activity. Interacts with host TAF1; this interaction modulates E2-dependent transcriptional regulation. Interacts with host BRD4; this interaction mediates E2 transcriptional activation function. Additionally, the interaction with host BRD4 on mitotic chromosomes mediates tethering of the viral genome. Interacts with host TOPBP1; this interaction is required for optimal viral DNA replication.</text>
</comment>
<protein>
    <recommendedName>
        <fullName evidence="12">Regulatory protein E2</fullName>
    </recommendedName>
</protein>
<gene>
    <name evidence="12" type="primary">E2</name>
</gene>
<dbReference type="InterPro" id="IPR042503">
    <property type="entry name" value="Regulatory_protein_E2_N_1"/>
</dbReference>
<evidence type="ECO:0000256" key="8">
    <source>
        <dbReference type="ARBA" id="ARBA00023015"/>
    </source>
</evidence>
<evidence type="ECO:0000313" key="16">
    <source>
        <dbReference type="EMBL" id="AYA93439.1"/>
    </source>
</evidence>
<dbReference type="InterPro" id="IPR042504">
    <property type="entry name" value="Regulatory_protein_E2_N_2"/>
</dbReference>
<keyword evidence="7 12" id="KW-0235">DNA replication</keyword>
<feature type="compositionally biased region" description="Low complexity" evidence="13">
    <location>
        <begin position="244"/>
        <end position="253"/>
    </location>
</feature>
<comment type="PTM">
    <text evidence="12">Sumoylation plays a regulatory role in E2 transcriptional activity.</text>
</comment>
<evidence type="ECO:0000256" key="11">
    <source>
        <dbReference type="ARBA" id="ARBA00023163"/>
    </source>
</evidence>
<comment type="caution">
    <text evidence="12">Lacks conserved residue(s) required for the propagation of feature annotation.</text>
</comment>
<dbReference type="GO" id="GO:0003700">
    <property type="term" value="F:DNA-binding transcription factor activity"/>
    <property type="evidence" value="ECO:0007669"/>
    <property type="project" value="UniProtKB-UniRule"/>
</dbReference>
<keyword evidence="8 12" id="KW-0805">Transcription regulation</keyword>
<keyword evidence="3 12" id="KW-0678">Repressor</keyword>
<dbReference type="GO" id="GO:0042025">
    <property type="term" value="C:host cell nucleus"/>
    <property type="evidence" value="ECO:0007669"/>
    <property type="project" value="UniProtKB-SubCell"/>
</dbReference>
<feature type="compositionally biased region" description="Low complexity" evidence="13">
    <location>
        <begin position="199"/>
        <end position="211"/>
    </location>
</feature>
<evidence type="ECO:0000259" key="15">
    <source>
        <dbReference type="Pfam" id="PF00511"/>
    </source>
</evidence>
<dbReference type="InterPro" id="IPR001866">
    <property type="entry name" value="PPV_E2_N"/>
</dbReference>
<evidence type="ECO:0000259" key="14">
    <source>
        <dbReference type="Pfam" id="PF00508"/>
    </source>
</evidence>
<dbReference type="SUPFAM" id="SSF54957">
    <property type="entry name" value="Viral DNA-binding domain"/>
    <property type="match status" value="1"/>
</dbReference>
<feature type="compositionally biased region" description="Polar residues" evidence="13">
    <location>
        <begin position="212"/>
        <end position="232"/>
    </location>
</feature>
<dbReference type="Gene3D" id="2.170.200.10">
    <property type="entry name" value="Papillomavirus E2 early protein domain"/>
    <property type="match status" value="1"/>
</dbReference>
<dbReference type="InterPro" id="IPR036050">
    <property type="entry name" value="Regulatory_protein_E2_N"/>
</dbReference>
<comment type="function">
    <text evidence="12">Plays a role in the initiation of viral DNA replication. A dimer of E2 interacts with a dimer of E1 in order to improve specificity of E1 DNA binding activity. Once the complex recognizes and binds DNA at specific sites, the E2 dimer is removed from DNA. E2 also regulates viral transcription through binding to the E2RE response element (5'-ACCNNNNNNGGT-3') present in multiple copies in the regulatory regions of the viral genome. Activates or represses transcription depending on E2RE's position with regards to proximal promoter elements including the TATA-box. Repression occurs by sterically hindering the assembly of the transcription initiation complex.</text>
</comment>
<dbReference type="Pfam" id="PF00511">
    <property type="entry name" value="PPV_E2_C"/>
    <property type="match status" value="1"/>
</dbReference>
<feature type="cross-link" description="Glycyl lysine isopeptide (Lys-Gly) (interchain with G-Cter in SUMO)" evidence="12">
    <location>
        <position position="319"/>
    </location>
</feature>
<keyword evidence="12" id="KW-0832">Ubl conjugation</keyword>
<keyword evidence="9 12" id="KW-0238">DNA-binding</keyword>
<dbReference type="GO" id="GO:0039693">
    <property type="term" value="P:viral DNA genome replication"/>
    <property type="evidence" value="ECO:0007669"/>
    <property type="project" value="UniProtKB-UniRule"/>
</dbReference>
<feature type="region of interest" description="DNA-binding domain" evidence="12">
    <location>
        <begin position="312"/>
        <end position="395"/>
    </location>
</feature>
<evidence type="ECO:0000256" key="5">
    <source>
        <dbReference type="ARBA" id="ARBA00022553"/>
    </source>
</evidence>
<dbReference type="Gene3D" id="3.30.70.330">
    <property type="match status" value="1"/>
</dbReference>
<evidence type="ECO:0000256" key="2">
    <source>
        <dbReference type="ARBA" id="ARBA00007794"/>
    </source>
</evidence>
<dbReference type="Pfam" id="PF00508">
    <property type="entry name" value="PPV_E2_N"/>
    <property type="match status" value="1"/>
</dbReference>
<dbReference type="GO" id="GO:0006260">
    <property type="term" value="P:DNA replication"/>
    <property type="evidence" value="ECO:0007669"/>
    <property type="project" value="UniProtKB-KW"/>
</dbReference>
<keyword evidence="5 12" id="KW-0597">Phosphoprotein</keyword>
<keyword evidence="10 12" id="KW-0010">Activator</keyword>
<keyword evidence="6 12" id="KW-1048">Host nucleus</keyword>
<keyword evidence="4 12" id="KW-0244">Early protein</keyword>
<keyword evidence="12" id="KW-1017">Isopeptide bond</keyword>
<dbReference type="GO" id="GO:0000166">
    <property type="term" value="F:nucleotide binding"/>
    <property type="evidence" value="ECO:0007669"/>
    <property type="project" value="UniProtKB-UniRule"/>
</dbReference>
<dbReference type="SUPFAM" id="SSF51332">
    <property type="entry name" value="E2 regulatory, transactivation domain"/>
    <property type="match status" value="1"/>
</dbReference>
<dbReference type="GO" id="GO:0006351">
    <property type="term" value="P:DNA-templated transcription"/>
    <property type="evidence" value="ECO:0007669"/>
    <property type="project" value="UniProtKB-UniRule"/>
</dbReference>
<reference evidence="16" key="1">
    <citation type="journal article" date="2018" name="Nat. Med.">
        <title>Expanded skin virome in DOCK8-deficient patients.</title>
        <authorList>
            <consortium name="NISC Comparative Sequencing Program"/>
            <person name="Tirosh O."/>
            <person name="Conlan S."/>
            <person name="Deming C."/>
            <person name="Lee-Lin S.Q."/>
            <person name="Huang X."/>
            <person name="Su H.C."/>
            <person name="Freeman A.F."/>
            <person name="Segre J.A."/>
            <person name="Kong H.H."/>
        </authorList>
    </citation>
    <scope>NUCLEOTIDE SEQUENCE</scope>
    <source>
        <strain evidence="16">HPV-mSK_014</strain>
    </source>
</reference>
<evidence type="ECO:0000256" key="12">
    <source>
        <dbReference type="HAMAP-Rule" id="MF_04001"/>
    </source>
</evidence>
<sequence length="395" mass="44793">MNQADLTKRYDALQERIMTLYEEGSKNIDDQIELWDLIRKENILCYYGRKEGYKNFGLQPLPTLMVCEYKAKEAIQQGLLLKSLKKSPFGKEEWPLTDTSAEIVHTSPPNTFKKHGYTVDVHFDNNPENSFPYTSWDALYVQDENDDWYKTAGKVDINGIYYEDKQGDKNYFVVFAADAQRYGTTGQWTVYYKNETLSTSTPITSSPEPLSGSVQGSAKVSSTSWDTAPSSKSPRRTETEEGRPSSTTSSTPPKLRSGRRRGGTQQGEPRSKRRRAEESDIGVPPGQVGRRHTSLPRAGLSRLARLEEEARDPPVILVKGGANQLKCWRNRFKKSNSLCWYISTVFRWAGTNTFHEINQHRMLLAFKSNRQRDIFLATVSLPKGTSFALGSLDSL</sequence>
<evidence type="ECO:0000256" key="13">
    <source>
        <dbReference type="SAM" id="MobiDB-lite"/>
    </source>
</evidence>
<organism evidence="16">
    <name type="scientific">Human papillomavirus</name>
    <dbReference type="NCBI Taxonomy" id="10566"/>
    <lineage>
        <taxon>Viruses</taxon>
        <taxon>Monodnaviria</taxon>
        <taxon>Shotokuvirae</taxon>
        <taxon>Cossaviricota</taxon>
        <taxon>Papovaviricetes</taxon>
        <taxon>Zurhausenvirales</taxon>
        <taxon>Papillomaviridae</taxon>
    </lineage>
</organism>
<dbReference type="GO" id="GO:0003677">
    <property type="term" value="F:DNA binding"/>
    <property type="evidence" value="ECO:0007669"/>
    <property type="project" value="UniProtKB-UniRule"/>
</dbReference>
<comment type="similarity">
    <text evidence="2">Belongs to the papillomaviridae E8^E2C protein family.</text>
</comment>
<feature type="region of interest" description="Disordered" evidence="13">
    <location>
        <begin position="199"/>
        <end position="296"/>
    </location>
</feature>
<dbReference type="HAMAP" id="MF_04001">
    <property type="entry name" value="PPV_E2"/>
    <property type="match status" value="1"/>
</dbReference>
<dbReference type="GO" id="GO:0006275">
    <property type="term" value="P:regulation of DNA replication"/>
    <property type="evidence" value="ECO:0007669"/>
    <property type="project" value="UniProtKB-UniRule"/>
</dbReference>
<evidence type="ECO:0000256" key="6">
    <source>
        <dbReference type="ARBA" id="ARBA00022562"/>
    </source>
</evidence>
<dbReference type="EMBL" id="MH777162">
    <property type="protein sequence ID" value="AYA93439.1"/>
    <property type="molecule type" value="Genomic_DNA"/>
</dbReference>
<keyword evidence="11 12" id="KW-0804">Transcription</keyword>
<comment type="similarity">
    <text evidence="12">Belongs to the papillomaviridae E2 protein family.</text>
</comment>
<accession>A0A385PHP0</accession>
<dbReference type="InterPro" id="IPR000427">
    <property type="entry name" value="Papillomavirus_E2_C"/>
</dbReference>
<dbReference type="InterPro" id="IPR012677">
    <property type="entry name" value="Nucleotide-bd_a/b_plait_sf"/>
</dbReference>
<dbReference type="Gene3D" id="1.10.287.30">
    <property type="entry name" value="E2 (early) protein, N terminal domain, subdomain 1"/>
    <property type="match status" value="1"/>
</dbReference>
<evidence type="ECO:0000256" key="3">
    <source>
        <dbReference type="ARBA" id="ARBA00022491"/>
    </source>
</evidence>